<evidence type="ECO:0000256" key="1">
    <source>
        <dbReference type="ARBA" id="ARBA00022729"/>
    </source>
</evidence>
<evidence type="ECO:0000313" key="6">
    <source>
        <dbReference type="Proteomes" id="UP000756710"/>
    </source>
</evidence>
<dbReference type="PROSITE" id="PS51257">
    <property type="entry name" value="PROKAR_LIPOPROTEIN"/>
    <property type="match status" value="1"/>
</dbReference>
<protein>
    <submittedName>
        <fullName evidence="4">Secreted protein</fullName>
    </submittedName>
    <submittedName>
        <fullName evidence="5">V8-like Glu-specific endopeptidase</fullName>
    </submittedName>
</protein>
<dbReference type="Gene3D" id="2.40.10.10">
    <property type="entry name" value="Trypsin-like serine proteases"/>
    <property type="match status" value="2"/>
</dbReference>
<accession>A0A060ZMM8</accession>
<feature type="chain" id="PRO_5039272902" evidence="3">
    <location>
        <begin position="25"/>
        <end position="388"/>
    </location>
</feature>
<feature type="compositionally biased region" description="Polar residues" evidence="2">
    <location>
        <begin position="107"/>
        <end position="119"/>
    </location>
</feature>
<dbReference type="HOGENOM" id="CLU_060114_0_0_11"/>
<gene>
    <name evidence="5" type="ORF">J2Z30_003431</name>
    <name evidence="4" type="ORF">SIRAN4115</name>
</gene>
<feature type="signal peptide" evidence="3">
    <location>
        <begin position="1"/>
        <end position="24"/>
    </location>
</feature>
<reference evidence="4" key="1">
    <citation type="submission" date="2014-05" db="EMBL/GenBank/DDBJ databases">
        <authorList>
            <person name="Horn Fabian"/>
        </authorList>
    </citation>
    <scope>NUCLEOTIDE SEQUENCE</scope>
</reference>
<organism evidence="4">
    <name type="scientific">Streptomyces iranensis</name>
    <dbReference type="NCBI Taxonomy" id="576784"/>
    <lineage>
        <taxon>Bacteria</taxon>
        <taxon>Bacillati</taxon>
        <taxon>Actinomycetota</taxon>
        <taxon>Actinomycetes</taxon>
        <taxon>Kitasatosporales</taxon>
        <taxon>Streptomycetaceae</taxon>
        <taxon>Streptomyces</taxon>
        <taxon>Streptomyces violaceusniger group</taxon>
    </lineage>
</organism>
<dbReference type="InterPro" id="IPR050966">
    <property type="entry name" value="Glutamyl_endopeptidase"/>
</dbReference>
<feature type="compositionally biased region" description="Low complexity" evidence="2">
    <location>
        <begin position="33"/>
        <end position="42"/>
    </location>
</feature>
<dbReference type="InterPro" id="IPR043504">
    <property type="entry name" value="Peptidase_S1_PA_chymotrypsin"/>
</dbReference>
<keyword evidence="6" id="KW-1185">Reference proteome</keyword>
<dbReference type="RefSeq" id="WP_044571098.1">
    <property type="nucleotide sequence ID" value="NZ_BAABDR010000003.1"/>
</dbReference>
<dbReference type="PANTHER" id="PTHR15462">
    <property type="entry name" value="SERINE PROTEASE"/>
    <property type="match status" value="1"/>
</dbReference>
<keyword evidence="1 3" id="KW-0732">Signal</keyword>
<proteinExistence type="predicted"/>
<evidence type="ECO:0000313" key="5">
    <source>
        <dbReference type="EMBL" id="MBP2062415.1"/>
    </source>
</evidence>
<evidence type="ECO:0000313" key="4">
    <source>
        <dbReference type="EMBL" id="CDR07375.1"/>
    </source>
</evidence>
<evidence type="ECO:0000256" key="2">
    <source>
        <dbReference type="SAM" id="MobiDB-lite"/>
    </source>
</evidence>
<dbReference type="Proteomes" id="UP000756710">
    <property type="component" value="Unassembled WGS sequence"/>
</dbReference>
<dbReference type="EMBL" id="JAGGLR010000008">
    <property type="protein sequence ID" value="MBP2062415.1"/>
    <property type="molecule type" value="Genomic_DNA"/>
</dbReference>
<dbReference type="PANTHER" id="PTHR15462:SF19">
    <property type="entry name" value="PEPTIDASE S1 DOMAIN-CONTAINING PROTEIN"/>
    <property type="match status" value="1"/>
</dbReference>
<dbReference type="SUPFAM" id="SSF50494">
    <property type="entry name" value="Trypsin-like serine proteases"/>
    <property type="match status" value="1"/>
</dbReference>
<dbReference type="AlphaFoldDB" id="A0A060ZMM8"/>
<reference evidence="5 6" key="2">
    <citation type="submission" date="2021-03" db="EMBL/GenBank/DDBJ databases">
        <title>Genomic Encyclopedia of Type Strains, Phase IV (KMG-IV): sequencing the most valuable type-strain genomes for metagenomic binning, comparative biology and taxonomic classification.</title>
        <authorList>
            <person name="Goeker M."/>
        </authorList>
    </citation>
    <scope>NUCLEOTIDE SEQUENCE [LARGE SCALE GENOMIC DNA]</scope>
    <source>
        <strain evidence="5 6">DSM 41954</strain>
    </source>
</reference>
<dbReference type="EMBL" id="LK022848">
    <property type="protein sequence ID" value="CDR07375.1"/>
    <property type="molecule type" value="Genomic_DNA"/>
</dbReference>
<dbReference type="InterPro" id="IPR009003">
    <property type="entry name" value="Peptidase_S1_PA"/>
</dbReference>
<evidence type="ECO:0000256" key="3">
    <source>
        <dbReference type="SAM" id="SignalP"/>
    </source>
</evidence>
<name>A0A060ZMM8_9ACTN</name>
<sequence>MPLIRRSTVAAAAMTALLVVSASACGPGDDEAASSSDSSAASTGQQAKDGIELPDGVPTSLDDLKKWKEGGWKDWDKWARKASEFANPIIKNFWQPSRMAKAKDSSHTVSTQSAGQDQAATDPEPPAVPAKQVSRPYHQNMAPVGKVFFDSPEGPMVCSGTVIDDPAHPGKSNLVWTAGHCVHSGKQGGWMRNIVFVPSYNDNGLPAEQTQSAAQNEVSPYGVWWADWSQTSSEWIANGGKTGGVGSAYDFAVLHLKPEGGGGKSLQETVGASVPVWFGAPSADRVSSIGAYGYPQAPPYDGAKMFNCTSRPGRLSFSPTSPTMYRIGCSMTGGTSGGGWFVNHGGKTVLVSNSSIGSYGHTWLAGPHLGAEAKGVFEAISKKFAGQG</sequence>
<feature type="region of interest" description="Disordered" evidence="2">
    <location>
        <begin position="100"/>
        <end position="136"/>
    </location>
</feature>
<feature type="region of interest" description="Disordered" evidence="2">
    <location>
        <begin position="25"/>
        <end position="64"/>
    </location>
</feature>